<organism evidence="3 4">
    <name type="scientific">Natronoglycomyces albus</name>
    <dbReference type="NCBI Taxonomy" id="2811108"/>
    <lineage>
        <taxon>Bacteria</taxon>
        <taxon>Bacillati</taxon>
        <taxon>Actinomycetota</taxon>
        <taxon>Actinomycetes</taxon>
        <taxon>Glycomycetales</taxon>
        <taxon>Glycomycetaceae</taxon>
        <taxon>Natronoglycomyces</taxon>
    </lineage>
</organism>
<dbReference type="Gene3D" id="2.40.420.20">
    <property type="match status" value="1"/>
</dbReference>
<reference evidence="3" key="1">
    <citation type="submission" date="2021-02" db="EMBL/GenBank/DDBJ databases">
        <title>Natronoglycomyces albus gen. nov., sp. nov, a haloalkaliphilic actinobacterium from a soda solonchak soil.</title>
        <authorList>
            <person name="Sorokin D.Y."/>
            <person name="Khijniak T.V."/>
            <person name="Zakharycheva A.P."/>
            <person name="Boueva O.V."/>
            <person name="Ariskina E.V."/>
            <person name="Hahnke R.L."/>
            <person name="Bunk B."/>
            <person name="Sproer C."/>
            <person name="Schumann P."/>
            <person name="Evtushenko L.I."/>
            <person name="Kublanov I.V."/>
        </authorList>
    </citation>
    <scope>NUCLEOTIDE SEQUENCE</scope>
    <source>
        <strain evidence="3">DSM 106290</strain>
    </source>
</reference>
<dbReference type="RefSeq" id="WP_213170178.1">
    <property type="nucleotide sequence ID" value="NZ_CP070496.1"/>
</dbReference>
<dbReference type="EMBL" id="CP070496">
    <property type="protein sequence ID" value="QSB04178.1"/>
    <property type="molecule type" value="Genomic_DNA"/>
</dbReference>
<dbReference type="SUPFAM" id="SSF47090">
    <property type="entry name" value="PGBD-like"/>
    <property type="match status" value="1"/>
</dbReference>
<dbReference type="InterPro" id="IPR036365">
    <property type="entry name" value="PGBD-like_sf"/>
</dbReference>
<dbReference type="Gene3D" id="1.10.101.10">
    <property type="entry name" value="PGBD-like superfamily/PGBD"/>
    <property type="match status" value="1"/>
</dbReference>
<keyword evidence="4" id="KW-1185">Reference proteome</keyword>
<evidence type="ECO:0000313" key="4">
    <source>
        <dbReference type="Proteomes" id="UP000662939"/>
    </source>
</evidence>
<dbReference type="GO" id="GO:1990281">
    <property type="term" value="C:efflux pump complex"/>
    <property type="evidence" value="ECO:0007669"/>
    <property type="project" value="TreeGrafter"/>
</dbReference>
<dbReference type="GO" id="GO:0015562">
    <property type="term" value="F:efflux transmembrane transporter activity"/>
    <property type="evidence" value="ECO:0007669"/>
    <property type="project" value="TreeGrafter"/>
</dbReference>
<dbReference type="KEGG" id="nav:JQS30_10170"/>
<name>A0A895XRE5_9ACTN</name>
<dbReference type="PANTHER" id="PTHR30469:SF15">
    <property type="entry name" value="HLYD FAMILY OF SECRETION PROTEINS"/>
    <property type="match status" value="1"/>
</dbReference>
<dbReference type="Proteomes" id="UP000662939">
    <property type="component" value="Chromosome"/>
</dbReference>
<dbReference type="PANTHER" id="PTHR30469">
    <property type="entry name" value="MULTIDRUG RESISTANCE PROTEIN MDTA"/>
    <property type="match status" value="1"/>
</dbReference>
<feature type="compositionally biased region" description="Acidic residues" evidence="1">
    <location>
        <begin position="172"/>
        <end position="187"/>
    </location>
</feature>
<protein>
    <recommendedName>
        <fullName evidence="2">Multidrug resistance protein MdtA-like C-terminal permuted SH3 domain-containing protein</fullName>
    </recommendedName>
</protein>
<dbReference type="Pfam" id="PF25967">
    <property type="entry name" value="RND-MFP_C"/>
    <property type="match status" value="1"/>
</dbReference>
<evidence type="ECO:0000256" key="1">
    <source>
        <dbReference type="SAM" id="MobiDB-lite"/>
    </source>
</evidence>
<evidence type="ECO:0000259" key="2">
    <source>
        <dbReference type="Pfam" id="PF25967"/>
    </source>
</evidence>
<evidence type="ECO:0000313" key="3">
    <source>
        <dbReference type="EMBL" id="QSB04178.1"/>
    </source>
</evidence>
<dbReference type="InterPro" id="IPR058627">
    <property type="entry name" value="MdtA-like_C"/>
</dbReference>
<feature type="region of interest" description="Disordered" evidence="1">
    <location>
        <begin position="167"/>
        <end position="191"/>
    </location>
</feature>
<feature type="domain" description="Multidrug resistance protein MdtA-like C-terminal permuted SH3" evidence="2">
    <location>
        <begin position="308"/>
        <end position="367"/>
    </location>
</feature>
<proteinExistence type="predicted"/>
<dbReference type="InterPro" id="IPR036366">
    <property type="entry name" value="PGBDSf"/>
</dbReference>
<gene>
    <name evidence="3" type="ORF">JQS30_10170</name>
</gene>
<sequence length="369" mass="39033">MLRKSLLAAGLVALLLAATGVTWWIASEARTPEQRSLDSEPPPDSVITAEVVAGPLLEEMELPGTVVRESTTTVSAPQEGAIVTELGVESGDTIETGDVVAELNGRPLIALPGSFRSYRDLSEGDEGRDVEQLQQALAVLYGGDVTGYFGPNTANFVDQLYQRNGYSPLEGDPVEEVGPTEEGEEPPTPEPSVLVPQAELLFLPTLPAVVGEVLANIDDDAGDLVTIVSGDWHVESSLRGADTQQIPADAAATGDGETDLVFVGTRGETTEEGEVRNIAVFGFSDEPEFDEGETVTVTVELARSESETVVVPATALWERSNGTTVVTVLEDGELRDVEVDIDLSHRGRTSVVAETGLAPGDLVVVGRDR</sequence>
<accession>A0A895XRE5</accession>
<dbReference type="AlphaFoldDB" id="A0A895XRE5"/>